<protein>
    <submittedName>
        <fullName evidence="1">Uncharacterized protein</fullName>
    </submittedName>
</protein>
<accession>A0A6N8EHH9</accession>
<reference evidence="1 2" key="1">
    <citation type="submission" date="2019-11" db="EMBL/GenBank/DDBJ databases">
        <title>Whole-genome sequence of the anaerobic purple sulfur bacterium Allochromatium palmeri DSM 15591.</title>
        <authorList>
            <person name="Kyndt J.A."/>
            <person name="Meyer T.E."/>
        </authorList>
    </citation>
    <scope>NUCLEOTIDE SEQUENCE [LARGE SCALE GENOMIC DNA]</scope>
    <source>
        <strain evidence="1 2">DSM 15591</strain>
    </source>
</reference>
<dbReference type="AlphaFoldDB" id="A0A6N8EHH9"/>
<comment type="caution">
    <text evidence="1">The sequence shown here is derived from an EMBL/GenBank/DDBJ whole genome shotgun (WGS) entry which is preliminary data.</text>
</comment>
<sequence>MIAWPLGEDEANVGHALHLGVEADLRANLRRLAMAADLAQLQPVVAVSFDIEAEQRGF</sequence>
<dbReference type="EMBL" id="WNKT01000070">
    <property type="protein sequence ID" value="MTW23071.1"/>
    <property type="molecule type" value="Genomic_DNA"/>
</dbReference>
<dbReference type="Proteomes" id="UP000434044">
    <property type="component" value="Unassembled WGS sequence"/>
</dbReference>
<keyword evidence="2" id="KW-1185">Reference proteome</keyword>
<name>A0A6N8EHH9_9GAMM</name>
<gene>
    <name evidence="1" type="ORF">GJ668_18680</name>
</gene>
<organism evidence="1 2">
    <name type="scientific">Allochromatium palmeri</name>
    <dbReference type="NCBI Taxonomy" id="231048"/>
    <lineage>
        <taxon>Bacteria</taxon>
        <taxon>Pseudomonadati</taxon>
        <taxon>Pseudomonadota</taxon>
        <taxon>Gammaproteobacteria</taxon>
        <taxon>Chromatiales</taxon>
        <taxon>Chromatiaceae</taxon>
        <taxon>Allochromatium</taxon>
    </lineage>
</organism>
<evidence type="ECO:0000313" key="1">
    <source>
        <dbReference type="EMBL" id="MTW23071.1"/>
    </source>
</evidence>
<evidence type="ECO:0000313" key="2">
    <source>
        <dbReference type="Proteomes" id="UP000434044"/>
    </source>
</evidence>
<proteinExistence type="predicted"/>